<evidence type="ECO:0000313" key="17">
    <source>
        <dbReference type="EMBL" id="OCT52161.1"/>
    </source>
</evidence>
<dbReference type="InterPro" id="IPR001461">
    <property type="entry name" value="Aspartic_peptidase_A1"/>
</dbReference>
<evidence type="ECO:0000256" key="13">
    <source>
        <dbReference type="RuleBase" id="RU000454"/>
    </source>
</evidence>
<evidence type="ECO:0000313" key="18">
    <source>
        <dbReference type="Proteomes" id="UP000094526"/>
    </source>
</evidence>
<evidence type="ECO:0000256" key="12">
    <source>
        <dbReference type="PIRSR" id="PIRSR601461-2"/>
    </source>
</evidence>
<dbReference type="VEuPathDB" id="FungiDB:G647_05994"/>
<feature type="compositionally biased region" description="Low complexity" evidence="14">
    <location>
        <begin position="445"/>
        <end position="509"/>
    </location>
</feature>
<keyword evidence="4 13" id="KW-0645">Protease</keyword>
<keyword evidence="10" id="KW-0449">Lipoprotein</keyword>
<dbReference type="InterPro" id="IPR034164">
    <property type="entry name" value="Pepsin-like_dom"/>
</dbReference>
<evidence type="ECO:0000256" key="7">
    <source>
        <dbReference type="ARBA" id="ARBA00022801"/>
    </source>
</evidence>
<keyword evidence="6 13" id="KW-0064">Aspartyl protease</keyword>
<evidence type="ECO:0000256" key="2">
    <source>
        <dbReference type="ARBA" id="ARBA00007447"/>
    </source>
</evidence>
<evidence type="ECO:0000256" key="5">
    <source>
        <dbReference type="ARBA" id="ARBA00022729"/>
    </source>
</evidence>
<keyword evidence="9" id="KW-0325">Glycoprotein</keyword>
<dbReference type="AlphaFoldDB" id="A0A1C1CUI4"/>
<name>A0A1C1CUI4_9EURO</name>
<dbReference type="InterPro" id="IPR001969">
    <property type="entry name" value="Aspartic_peptidase_AS"/>
</dbReference>
<evidence type="ECO:0000256" key="9">
    <source>
        <dbReference type="ARBA" id="ARBA00023180"/>
    </source>
</evidence>
<gene>
    <name evidence="17" type="primary">CTSD</name>
    <name evidence="17" type="ORF">CLCR_08396</name>
</gene>
<dbReference type="STRING" id="86049.A0A1C1CUI4"/>
<dbReference type="Pfam" id="PF00026">
    <property type="entry name" value="Asp"/>
    <property type="match status" value="1"/>
</dbReference>
<dbReference type="FunFam" id="2.40.70.10:FF:000085">
    <property type="entry name" value="Aspartic-type endopeptidase (CtsD), putative"/>
    <property type="match status" value="1"/>
</dbReference>
<keyword evidence="12" id="KW-1015">Disulfide bond</keyword>
<dbReference type="InterPro" id="IPR033121">
    <property type="entry name" value="PEPTIDASE_A1"/>
</dbReference>
<dbReference type="PROSITE" id="PS00141">
    <property type="entry name" value="ASP_PROTEASE"/>
    <property type="match status" value="2"/>
</dbReference>
<dbReference type="PANTHER" id="PTHR47966:SF75">
    <property type="entry name" value="ENDOPEPTIDASE (CTSD), PUTATIVE (AFU_ORTHOLOGUE AFUA_4G07040)-RELATED"/>
    <property type="match status" value="1"/>
</dbReference>
<keyword evidence="18" id="KW-1185">Reference proteome</keyword>
<dbReference type="PROSITE" id="PS51767">
    <property type="entry name" value="PEPTIDASE_A1"/>
    <property type="match status" value="1"/>
</dbReference>
<evidence type="ECO:0000256" key="14">
    <source>
        <dbReference type="SAM" id="MobiDB-lite"/>
    </source>
</evidence>
<comment type="caution">
    <text evidence="17">The sequence shown here is derived from an EMBL/GenBank/DDBJ whole genome shotgun (WGS) entry which is preliminary data.</text>
</comment>
<sequence length="528" mass="54332">MHRRWLSVPLLSSCVSAFYPYQSGDGGNDNSKRFIPLDLEPQTKDDSGVVTLDIKKVARRNNIFPVVTSTAANMPNAMAINQDGNDYTYFSTMKFGSKGQEMYMLIDSGSANTWVMSSDCDSYACQTHNTFGSEDSSTLKTTTQTWSMTYGTGEVDGVVAKDTVQLANYTVSMNFGLASTASDDFNNYPMDGILGIGRATSDALDSPTIMQVLSDQGRLAENILGIHLQRSSDGAKDGQITFGGVDSSKFAGKLSYAKTINSDSWQISADDAGVDGKAVGFQGKTAIIDTGTSYILMPPNDADALHQLIPGSSHNGERYVVPCSASANVYFTISGIKYSVSPKDYVGKQSGTGCQSNIIGHQPFGPNDWILGDVFLKNVYTVLDFDHASVGFGTKAGTTAANGSSATSSSASSSGTGAPSSSGSNSTVSSKPSATSGPASGGSAGPTTFATSTTRAGGSTANGSASGAAATSSASTGDSNGGSDSDPFSQAGDTGSSSGSSSSSSAVRSRSSSLIPIMALAFVVGFVL</sequence>
<evidence type="ECO:0000256" key="11">
    <source>
        <dbReference type="PIRSR" id="PIRSR601461-1"/>
    </source>
</evidence>
<evidence type="ECO:0000256" key="8">
    <source>
        <dbReference type="ARBA" id="ARBA00023136"/>
    </source>
</evidence>
<feature type="disulfide bond" evidence="12">
    <location>
        <begin position="120"/>
        <end position="125"/>
    </location>
</feature>
<dbReference type="VEuPathDB" id="FungiDB:CLCR_08396"/>
<feature type="active site" evidence="11">
    <location>
        <position position="289"/>
    </location>
</feature>
<evidence type="ECO:0000256" key="6">
    <source>
        <dbReference type="ARBA" id="ARBA00022750"/>
    </source>
</evidence>
<feature type="active site" evidence="11">
    <location>
        <position position="107"/>
    </location>
</feature>
<evidence type="ECO:0000256" key="1">
    <source>
        <dbReference type="ARBA" id="ARBA00004236"/>
    </source>
</evidence>
<dbReference type="GO" id="GO:0006508">
    <property type="term" value="P:proteolysis"/>
    <property type="evidence" value="ECO:0007669"/>
    <property type="project" value="UniProtKB-KW"/>
</dbReference>
<keyword evidence="5 15" id="KW-0732">Signal</keyword>
<dbReference type="FunFam" id="2.40.70.10:FF:000060">
    <property type="entry name" value="Aspartic-type endopeptidase ctsD"/>
    <property type="match status" value="1"/>
</dbReference>
<feature type="compositionally biased region" description="Low complexity" evidence="14">
    <location>
        <begin position="399"/>
        <end position="438"/>
    </location>
</feature>
<evidence type="ECO:0000256" key="10">
    <source>
        <dbReference type="ARBA" id="ARBA00023288"/>
    </source>
</evidence>
<protein>
    <submittedName>
        <fullName evidence="17">Putative aspartic-type endopeptidase CTSD</fullName>
    </submittedName>
</protein>
<comment type="similarity">
    <text evidence="2 13">Belongs to the peptidase A1 family.</text>
</comment>
<dbReference type="SUPFAM" id="SSF50630">
    <property type="entry name" value="Acid proteases"/>
    <property type="match status" value="1"/>
</dbReference>
<dbReference type="GO" id="GO:0004190">
    <property type="term" value="F:aspartic-type endopeptidase activity"/>
    <property type="evidence" value="ECO:0007669"/>
    <property type="project" value="UniProtKB-KW"/>
</dbReference>
<dbReference type="eggNOG" id="KOG1339">
    <property type="taxonomic scope" value="Eukaryota"/>
</dbReference>
<dbReference type="GO" id="GO:0005886">
    <property type="term" value="C:plasma membrane"/>
    <property type="evidence" value="ECO:0007669"/>
    <property type="project" value="UniProtKB-SubCell"/>
</dbReference>
<evidence type="ECO:0000256" key="15">
    <source>
        <dbReference type="SAM" id="SignalP"/>
    </source>
</evidence>
<feature type="chain" id="PRO_5008651054" evidence="15">
    <location>
        <begin position="18"/>
        <end position="528"/>
    </location>
</feature>
<organism evidence="17 18">
    <name type="scientific">Cladophialophora carrionii</name>
    <dbReference type="NCBI Taxonomy" id="86049"/>
    <lineage>
        <taxon>Eukaryota</taxon>
        <taxon>Fungi</taxon>
        <taxon>Dikarya</taxon>
        <taxon>Ascomycota</taxon>
        <taxon>Pezizomycotina</taxon>
        <taxon>Eurotiomycetes</taxon>
        <taxon>Chaetothyriomycetidae</taxon>
        <taxon>Chaetothyriales</taxon>
        <taxon>Herpotrichiellaceae</taxon>
        <taxon>Cladophialophora</taxon>
    </lineage>
</organism>
<dbReference type="InterPro" id="IPR021109">
    <property type="entry name" value="Peptidase_aspartic_dom_sf"/>
</dbReference>
<comment type="subcellular location">
    <subcellularLocation>
        <location evidence="1">Cell membrane</location>
    </subcellularLocation>
</comment>
<dbReference type="Gene3D" id="2.40.70.10">
    <property type="entry name" value="Acid Proteases"/>
    <property type="match status" value="2"/>
</dbReference>
<feature type="domain" description="Peptidase A1" evidence="16">
    <location>
        <begin position="89"/>
        <end position="393"/>
    </location>
</feature>
<evidence type="ECO:0000259" key="16">
    <source>
        <dbReference type="PROSITE" id="PS51767"/>
    </source>
</evidence>
<dbReference type="PANTHER" id="PTHR47966">
    <property type="entry name" value="BETA-SITE APP-CLEAVING ENZYME, ISOFORM A-RELATED"/>
    <property type="match status" value="1"/>
</dbReference>
<dbReference type="Proteomes" id="UP000094526">
    <property type="component" value="Unassembled WGS sequence"/>
</dbReference>
<evidence type="ECO:0000256" key="3">
    <source>
        <dbReference type="ARBA" id="ARBA00022475"/>
    </source>
</evidence>
<proteinExistence type="inferred from homology"/>
<dbReference type="OrthoDB" id="28208at2759"/>
<evidence type="ECO:0000256" key="4">
    <source>
        <dbReference type="ARBA" id="ARBA00022670"/>
    </source>
</evidence>
<feature type="signal peptide" evidence="15">
    <location>
        <begin position="1"/>
        <end position="17"/>
    </location>
</feature>
<keyword evidence="8" id="KW-0472">Membrane</keyword>
<reference evidence="18" key="1">
    <citation type="submission" date="2015-07" db="EMBL/GenBank/DDBJ databases">
        <authorList>
            <person name="Teixeira M.M."/>
            <person name="Souza R.C."/>
            <person name="Almeida L.G."/>
            <person name="Vicente V.A."/>
            <person name="de Hoog S."/>
            <person name="Bocca A.L."/>
            <person name="de Almeida S.R."/>
            <person name="Vasconcelos A.T."/>
            <person name="Felipe M.S."/>
        </authorList>
    </citation>
    <scope>NUCLEOTIDE SEQUENCE [LARGE SCALE GENOMIC DNA]</scope>
    <source>
        <strain evidence="18">KSF</strain>
    </source>
</reference>
<feature type="region of interest" description="Disordered" evidence="14">
    <location>
        <begin position="399"/>
        <end position="509"/>
    </location>
</feature>
<accession>A0A1C1CUI4</accession>
<dbReference type="PRINTS" id="PR00792">
    <property type="entry name" value="PEPSIN"/>
</dbReference>
<dbReference type="EMBL" id="LGRB01000009">
    <property type="protein sequence ID" value="OCT52161.1"/>
    <property type="molecule type" value="Genomic_DNA"/>
</dbReference>
<dbReference type="CDD" id="cd05471">
    <property type="entry name" value="pepsin_like"/>
    <property type="match status" value="1"/>
</dbReference>
<keyword evidence="7 13" id="KW-0378">Hydrolase</keyword>
<keyword evidence="3" id="KW-1003">Cell membrane</keyword>